<evidence type="ECO:0000313" key="10">
    <source>
        <dbReference type="EMBL" id="EKD17027.1"/>
    </source>
</evidence>
<keyword evidence="8" id="KW-0732">Signal</keyword>
<dbReference type="GO" id="GO:0004601">
    <property type="term" value="F:peroxidase activity"/>
    <property type="evidence" value="ECO:0007669"/>
    <property type="project" value="UniProtKB-KW"/>
</dbReference>
<protein>
    <submittedName>
        <fullName evidence="10">Oxidase-like protein</fullName>
    </submittedName>
</protein>
<dbReference type="InParanoid" id="K1WWV4"/>
<evidence type="ECO:0000256" key="7">
    <source>
        <dbReference type="ARBA" id="ARBA00025795"/>
    </source>
</evidence>
<feature type="signal peptide" evidence="8">
    <location>
        <begin position="1"/>
        <end position="24"/>
    </location>
</feature>
<dbReference type="InterPro" id="IPR036851">
    <property type="entry name" value="Chloroperoxidase-like_sf"/>
</dbReference>
<dbReference type="OrthoDB" id="407298at2759"/>
<dbReference type="EMBL" id="JH921437">
    <property type="protein sequence ID" value="EKD17027.1"/>
    <property type="molecule type" value="Genomic_DNA"/>
</dbReference>
<evidence type="ECO:0000256" key="5">
    <source>
        <dbReference type="ARBA" id="ARBA00023002"/>
    </source>
</evidence>
<organism evidence="10 11">
    <name type="scientific">Marssonina brunnea f. sp. multigermtubi (strain MB_m1)</name>
    <name type="common">Marssonina leaf spot fungus</name>
    <dbReference type="NCBI Taxonomy" id="1072389"/>
    <lineage>
        <taxon>Eukaryota</taxon>
        <taxon>Fungi</taxon>
        <taxon>Dikarya</taxon>
        <taxon>Ascomycota</taxon>
        <taxon>Pezizomycotina</taxon>
        <taxon>Leotiomycetes</taxon>
        <taxon>Helotiales</taxon>
        <taxon>Drepanopezizaceae</taxon>
        <taxon>Drepanopeziza</taxon>
    </lineage>
</organism>
<evidence type="ECO:0000259" key="9">
    <source>
        <dbReference type="PROSITE" id="PS51405"/>
    </source>
</evidence>
<dbReference type="eggNOG" id="ENOG502S6CG">
    <property type="taxonomic scope" value="Eukaryota"/>
</dbReference>
<keyword evidence="2" id="KW-0575">Peroxidase</keyword>
<name>K1WWV4_MARBU</name>
<dbReference type="PROSITE" id="PS51405">
    <property type="entry name" value="HEME_HALOPEROXIDASE"/>
    <property type="match status" value="1"/>
</dbReference>
<keyword evidence="11" id="KW-1185">Reference proteome</keyword>
<evidence type="ECO:0000256" key="2">
    <source>
        <dbReference type="ARBA" id="ARBA00022559"/>
    </source>
</evidence>
<gene>
    <name evidence="10" type="ORF">MBM_04604</name>
</gene>
<dbReference type="GO" id="GO:0046872">
    <property type="term" value="F:metal ion binding"/>
    <property type="evidence" value="ECO:0007669"/>
    <property type="project" value="UniProtKB-KW"/>
</dbReference>
<dbReference type="InterPro" id="IPR000028">
    <property type="entry name" value="Chloroperoxidase"/>
</dbReference>
<dbReference type="KEGG" id="mbe:MBM_04604"/>
<dbReference type="AlphaFoldDB" id="K1WWV4"/>
<keyword evidence="5" id="KW-0560">Oxidoreductase</keyword>
<feature type="chain" id="PRO_5003853135" evidence="8">
    <location>
        <begin position="25"/>
        <end position="438"/>
    </location>
</feature>
<keyword evidence="4" id="KW-0479">Metal-binding</keyword>
<sequence>MHRASSLMMMMMFSVLVLVFMASAFPSMADVIETRQAVPPVPLPLSQVMMLQNEPNCGIIPCPTFDAADQFVDVRPGTPHQFVPPTASDRRGPCSGLNAAANHGFIPHNGIGTVTQCLQQAYNMDIPLSTVLATIGVALTGDVLGGTWSIGGPYSAGLLGSLLSSPKGLSYSHNLYETDGSVTRADAYMNNGDSSTLQMDRFMALYNRSELYTLDIMRQHNKAMRDWSVQNNPYYFSAASHVAAPFAGLVAPIAHTLIPLMFSNHSAENPNGYIDRGILKSFHGITGPEGAFKYTPGHERIPNNWYRRPSYNRLGIVNGFADLGVTAARFPELISIGGNTGTVNSFVGVNPKDISGGVFNATTLLQGNNLACFVLQGVQAATPSILSGLVSTLSLSNILQLLGSVINPAVASLTCPSMSTIYTSQLNQCPGRNYRPVP</sequence>
<evidence type="ECO:0000256" key="3">
    <source>
        <dbReference type="ARBA" id="ARBA00022617"/>
    </source>
</evidence>
<evidence type="ECO:0000256" key="8">
    <source>
        <dbReference type="SAM" id="SignalP"/>
    </source>
</evidence>
<reference evidence="10 11" key="1">
    <citation type="journal article" date="2012" name="BMC Genomics">
        <title>Sequencing the genome of Marssonina brunnea reveals fungus-poplar co-evolution.</title>
        <authorList>
            <person name="Zhu S."/>
            <person name="Cao Y.-Z."/>
            <person name="Jiang C."/>
            <person name="Tan B.-Y."/>
            <person name="Wang Z."/>
            <person name="Feng S."/>
            <person name="Zhang L."/>
            <person name="Su X.-H."/>
            <person name="Brejova B."/>
            <person name="Vinar T."/>
            <person name="Xu M."/>
            <person name="Wang M.-X."/>
            <person name="Zhang S.-G."/>
            <person name="Huang M.-R."/>
            <person name="Wu R."/>
            <person name="Zhou Y."/>
        </authorList>
    </citation>
    <scope>NUCLEOTIDE SEQUENCE [LARGE SCALE GENOMIC DNA]</scope>
    <source>
        <strain evidence="10 11">MB_m1</strain>
    </source>
</reference>
<dbReference type="OMA" id="NTRWSIM"/>
<evidence type="ECO:0000256" key="6">
    <source>
        <dbReference type="ARBA" id="ARBA00023004"/>
    </source>
</evidence>
<feature type="domain" description="Heme haloperoxidase family profile" evidence="9">
    <location>
        <begin position="78"/>
        <end position="322"/>
    </location>
</feature>
<dbReference type="HOGENOM" id="CLU_029871_3_2_1"/>
<comment type="cofactor">
    <cofactor evidence="1">
        <name>heme b</name>
        <dbReference type="ChEBI" id="CHEBI:60344"/>
    </cofactor>
</comment>
<keyword evidence="3" id="KW-0349">Heme</keyword>
<dbReference type="Gene3D" id="1.10.489.10">
    <property type="entry name" value="Chloroperoxidase-like"/>
    <property type="match status" value="1"/>
</dbReference>
<keyword evidence="6" id="KW-0408">Iron</keyword>
<comment type="similarity">
    <text evidence="7">Belongs to the chloroperoxidase family.</text>
</comment>
<evidence type="ECO:0000256" key="4">
    <source>
        <dbReference type="ARBA" id="ARBA00022723"/>
    </source>
</evidence>
<accession>K1WWV4</accession>
<proteinExistence type="inferred from homology"/>
<dbReference type="PANTHER" id="PTHR33577:SF1">
    <property type="entry name" value="HEME HALOPEROXIDASE FAMILY PROFILE DOMAIN-CONTAINING PROTEIN"/>
    <property type="match status" value="1"/>
</dbReference>
<dbReference type="PANTHER" id="PTHR33577">
    <property type="entry name" value="STERIGMATOCYSTIN BIOSYNTHESIS PEROXIDASE STCC-RELATED"/>
    <property type="match status" value="1"/>
</dbReference>
<evidence type="ECO:0000256" key="1">
    <source>
        <dbReference type="ARBA" id="ARBA00001970"/>
    </source>
</evidence>
<evidence type="ECO:0000313" key="11">
    <source>
        <dbReference type="Proteomes" id="UP000006753"/>
    </source>
</evidence>
<dbReference type="Proteomes" id="UP000006753">
    <property type="component" value="Unassembled WGS sequence"/>
</dbReference>
<dbReference type="SUPFAM" id="SSF47571">
    <property type="entry name" value="Cloroperoxidase"/>
    <property type="match status" value="1"/>
</dbReference>
<dbReference type="Pfam" id="PF01328">
    <property type="entry name" value="Peroxidase_2"/>
    <property type="match status" value="1"/>
</dbReference>